<protein>
    <submittedName>
        <fullName evidence="1">Uncharacterized protein</fullName>
    </submittedName>
</protein>
<name>A0A3M4YDA0_9PSED</name>
<reference evidence="1 2" key="1">
    <citation type="submission" date="2018-08" db="EMBL/GenBank/DDBJ databases">
        <title>Recombination of ecologically and evolutionarily significant loci maintains genetic cohesion in the Pseudomonas syringae species complex.</title>
        <authorList>
            <person name="Dillon M."/>
            <person name="Thakur S."/>
            <person name="Almeida R.N.D."/>
            <person name="Weir B.S."/>
            <person name="Guttman D.S."/>
        </authorList>
    </citation>
    <scope>NUCLEOTIDE SEQUENCE [LARGE SCALE GENOMIC DNA]</scope>
    <source>
        <strain evidence="1 2">ICMP 4996</strain>
    </source>
</reference>
<dbReference type="AlphaFoldDB" id="A0A3M4YDA0"/>
<gene>
    <name evidence="1" type="ORF">ALP78_102027</name>
</gene>
<dbReference type="EMBL" id="RBSD01000106">
    <property type="protein sequence ID" value="RMR86259.1"/>
    <property type="molecule type" value="Genomic_DNA"/>
</dbReference>
<dbReference type="RefSeq" id="WP_122335806.1">
    <property type="nucleotide sequence ID" value="NZ_RBSD01000106.1"/>
</dbReference>
<accession>A0A3M4YDA0</accession>
<organism evidence="1 2">
    <name type="scientific">Pseudomonas coronafaciens pv. striafaciens</name>
    <dbReference type="NCBI Taxonomy" id="235276"/>
    <lineage>
        <taxon>Bacteria</taxon>
        <taxon>Pseudomonadati</taxon>
        <taxon>Pseudomonadota</taxon>
        <taxon>Gammaproteobacteria</taxon>
        <taxon>Pseudomonadales</taxon>
        <taxon>Pseudomonadaceae</taxon>
        <taxon>Pseudomonas</taxon>
        <taxon>Pseudomonas coronafaciens</taxon>
    </lineage>
</organism>
<proteinExistence type="predicted"/>
<evidence type="ECO:0000313" key="2">
    <source>
        <dbReference type="Proteomes" id="UP000268004"/>
    </source>
</evidence>
<dbReference type="Proteomes" id="UP000268004">
    <property type="component" value="Unassembled WGS sequence"/>
</dbReference>
<sequence length="137" mass="15474">MISDFILQYDTALQRLVENKPNILPPGSKITINNVALEAGRGKGSIRKDRECFDELREKTKAAAAKQKKENSAKPNKGAEKLFRDLYHESLARELMLISQIDELEKDLSALNNVTNIATQKKKKMAATEKMSDERNL</sequence>
<comment type="caution">
    <text evidence="1">The sequence shown here is derived from an EMBL/GenBank/DDBJ whole genome shotgun (WGS) entry which is preliminary data.</text>
</comment>
<evidence type="ECO:0000313" key="1">
    <source>
        <dbReference type="EMBL" id="RMR86259.1"/>
    </source>
</evidence>